<dbReference type="PANTHER" id="PTHR43343">
    <property type="entry name" value="PEPTIDASE S12"/>
    <property type="match status" value="1"/>
</dbReference>
<dbReference type="SUPFAM" id="SSF50494">
    <property type="entry name" value="Trypsin-like serine proteases"/>
    <property type="match status" value="1"/>
</dbReference>
<evidence type="ECO:0000256" key="2">
    <source>
        <dbReference type="ARBA" id="ARBA00022670"/>
    </source>
</evidence>
<dbReference type="SUPFAM" id="SSF50156">
    <property type="entry name" value="PDZ domain-like"/>
    <property type="match status" value="1"/>
</dbReference>
<dbReference type="Gene3D" id="2.40.10.10">
    <property type="entry name" value="Trypsin-like serine proteases"/>
    <property type="match status" value="2"/>
</dbReference>
<feature type="transmembrane region" description="Helical" evidence="6">
    <location>
        <begin position="129"/>
        <end position="149"/>
    </location>
</feature>
<feature type="domain" description="PDZ" evidence="7">
    <location>
        <begin position="439"/>
        <end position="515"/>
    </location>
</feature>
<evidence type="ECO:0000256" key="5">
    <source>
        <dbReference type="SAM" id="MobiDB-lite"/>
    </source>
</evidence>
<evidence type="ECO:0000256" key="6">
    <source>
        <dbReference type="SAM" id="Phobius"/>
    </source>
</evidence>
<keyword evidence="9" id="KW-1185">Reference proteome</keyword>
<protein>
    <submittedName>
        <fullName evidence="8">PDZ domain-containing protein</fullName>
    </submittedName>
</protein>
<organism evidence="8 9">
    <name type="scientific">Paenibacillus agilis</name>
    <dbReference type="NCBI Taxonomy" id="3020863"/>
    <lineage>
        <taxon>Bacteria</taxon>
        <taxon>Bacillati</taxon>
        <taxon>Bacillota</taxon>
        <taxon>Bacilli</taxon>
        <taxon>Bacillales</taxon>
        <taxon>Paenibacillaceae</taxon>
        <taxon>Paenibacillus</taxon>
    </lineage>
</organism>
<comment type="similarity">
    <text evidence="1">Belongs to the peptidase S1C family.</text>
</comment>
<reference evidence="8 9" key="1">
    <citation type="submission" date="2019-07" db="EMBL/GenBank/DDBJ databases">
        <authorList>
            <person name="Kim J."/>
        </authorList>
    </citation>
    <scope>NUCLEOTIDE SEQUENCE [LARGE SCALE GENOMIC DNA]</scope>
    <source>
        <strain evidence="8 9">N4</strain>
    </source>
</reference>
<keyword evidence="6" id="KW-0472">Membrane</keyword>
<keyword evidence="6" id="KW-0812">Transmembrane</keyword>
<proteinExistence type="inferred from homology"/>
<keyword evidence="3" id="KW-0378">Hydrolase</keyword>
<dbReference type="Pfam" id="PF13180">
    <property type="entry name" value="PDZ_2"/>
    <property type="match status" value="1"/>
</dbReference>
<dbReference type="AlphaFoldDB" id="A0A559IWY9"/>
<evidence type="ECO:0000313" key="8">
    <source>
        <dbReference type="EMBL" id="TVX92145.1"/>
    </source>
</evidence>
<evidence type="ECO:0000259" key="7">
    <source>
        <dbReference type="PROSITE" id="PS50106"/>
    </source>
</evidence>
<dbReference type="PROSITE" id="PS50106">
    <property type="entry name" value="PDZ"/>
    <property type="match status" value="1"/>
</dbReference>
<dbReference type="Gene3D" id="2.30.42.10">
    <property type="match status" value="1"/>
</dbReference>
<dbReference type="Pfam" id="PF13365">
    <property type="entry name" value="Trypsin_2"/>
    <property type="match status" value="1"/>
</dbReference>
<dbReference type="InterPro" id="IPR001478">
    <property type="entry name" value="PDZ"/>
</dbReference>
<dbReference type="CDD" id="cd06779">
    <property type="entry name" value="cpPDZ_Deg_HtrA-like"/>
    <property type="match status" value="1"/>
</dbReference>
<feature type="compositionally biased region" description="Polar residues" evidence="5">
    <location>
        <begin position="49"/>
        <end position="71"/>
    </location>
</feature>
<dbReference type="GO" id="GO:0004252">
    <property type="term" value="F:serine-type endopeptidase activity"/>
    <property type="evidence" value="ECO:0007669"/>
    <property type="project" value="InterPro"/>
</dbReference>
<accession>A0A559IWY9</accession>
<dbReference type="SMART" id="SM00228">
    <property type="entry name" value="PDZ"/>
    <property type="match status" value="1"/>
</dbReference>
<dbReference type="InterPro" id="IPR051201">
    <property type="entry name" value="Chloro_Bact_Ser_Proteases"/>
</dbReference>
<dbReference type="InterPro" id="IPR009003">
    <property type="entry name" value="Peptidase_S1_PA"/>
</dbReference>
<dbReference type="OrthoDB" id="9758917at2"/>
<dbReference type="Proteomes" id="UP000318102">
    <property type="component" value="Unassembled WGS sequence"/>
</dbReference>
<evidence type="ECO:0000256" key="4">
    <source>
        <dbReference type="ARBA" id="ARBA00022825"/>
    </source>
</evidence>
<gene>
    <name evidence="8" type="ORF">FPZ44_03180</name>
</gene>
<evidence type="ECO:0000313" key="9">
    <source>
        <dbReference type="Proteomes" id="UP000318102"/>
    </source>
</evidence>
<dbReference type="PANTHER" id="PTHR43343:SF3">
    <property type="entry name" value="PROTEASE DO-LIKE 8, CHLOROPLASTIC"/>
    <property type="match status" value="1"/>
</dbReference>
<dbReference type="EMBL" id="VNJK01000001">
    <property type="protein sequence ID" value="TVX92145.1"/>
    <property type="molecule type" value="Genomic_DNA"/>
</dbReference>
<name>A0A559IWY9_9BACL</name>
<feature type="compositionally biased region" description="Basic and acidic residues" evidence="5">
    <location>
        <begin position="25"/>
        <end position="38"/>
    </location>
</feature>
<evidence type="ECO:0000256" key="3">
    <source>
        <dbReference type="ARBA" id="ARBA00022801"/>
    </source>
</evidence>
<evidence type="ECO:0000256" key="1">
    <source>
        <dbReference type="ARBA" id="ARBA00010541"/>
    </source>
</evidence>
<keyword evidence="4" id="KW-0720">Serine protease</keyword>
<dbReference type="InterPro" id="IPR036034">
    <property type="entry name" value="PDZ_sf"/>
</dbReference>
<dbReference type="InterPro" id="IPR043504">
    <property type="entry name" value="Peptidase_S1_PA_chymotrypsin"/>
</dbReference>
<dbReference type="PRINTS" id="PR00834">
    <property type="entry name" value="PROTEASES2C"/>
</dbReference>
<keyword evidence="2" id="KW-0645">Protease</keyword>
<keyword evidence="6" id="KW-1133">Transmembrane helix</keyword>
<dbReference type="InterPro" id="IPR001940">
    <property type="entry name" value="Peptidase_S1C"/>
</dbReference>
<dbReference type="RefSeq" id="WP_144987326.1">
    <property type="nucleotide sequence ID" value="NZ_VNJK01000001.1"/>
</dbReference>
<dbReference type="GO" id="GO:0006508">
    <property type="term" value="P:proteolysis"/>
    <property type="evidence" value="ECO:0007669"/>
    <property type="project" value="UniProtKB-KW"/>
</dbReference>
<feature type="region of interest" description="Disordered" evidence="5">
    <location>
        <begin position="1"/>
        <end position="124"/>
    </location>
</feature>
<sequence length="540" mass="58413">MSDQRNSFSHPDKDSYTGPQSEANHAGHEQAASKEQDNKQPYYYAYGPYQSSRSEQDSTVSRDSYGNSSDVPVTPPQAIKPMPFSSATHNGPTFAGGSSSNGGGNFKDGERANQQWQFQQKPERRRTSFRTVVASFMAGVIAIGGLMGASDYYNWFTGDGAILSGVTERTEAAQQVVDKRPAPFPEGTANVSDVVKMASPAVVKIETFGSPSSTGGRNSWMDDPFFRQFFGGNPESQHSDTPSEKSLQPLGLGTGFIFEKDGFILTNHHVIDGAEMVRVNIEGYTKPFTAQVLGKSRDLDLAVLKIEGDADFPTIKLGNSDTTEVGEQLVAIGNPSGFDHTVTTGVLSARERSITVNDNGQPRTYEHLLQTDASINPGNSGGPLLNMKGEVIGMNVAVSKEAQGIGFAIPANVILNVVEPLKQNKEIPKEPVPFIGTNLITMTEEYAKNIGIENTPGALVYTVVYGSPAYDAELRAYDVITAIDGKEIATREELSEQILTKKVGDTVKLEVVRKGKKTNVDVKIGDKNKFQQATQEQPQP</sequence>
<comment type="caution">
    <text evidence="8">The sequence shown here is derived from an EMBL/GenBank/DDBJ whole genome shotgun (WGS) entry which is preliminary data.</text>
</comment>